<dbReference type="AlphaFoldDB" id="I7GEG8"/>
<reference evidence="2" key="1">
    <citation type="journal article" date="2007" name="PLoS Biol.">
        <title>Rate of evolution in brain-expressed genes in humans and other primates.</title>
        <authorList>
            <person name="Wang H.-Y."/>
            <person name="Chien H.-C."/>
            <person name="Osada N."/>
            <person name="Hashimoto K."/>
            <person name="Sugano S."/>
            <person name="Gojobori T."/>
            <person name="Chou C.-K."/>
            <person name="Tsai S.-F."/>
            <person name="Wu C.-I."/>
            <person name="Shen C.-K.J."/>
        </authorList>
    </citation>
    <scope>NUCLEOTIDE SEQUENCE</scope>
</reference>
<evidence type="ECO:0000256" key="1">
    <source>
        <dbReference type="SAM" id="MobiDB-lite"/>
    </source>
</evidence>
<protein>
    <submittedName>
        <fullName evidence="2">Macaca fascicularis brain cDNA, clone: QtrA-15336</fullName>
    </submittedName>
</protein>
<organism evidence="2">
    <name type="scientific">Macaca fascicularis</name>
    <name type="common">Crab-eating macaque</name>
    <name type="synonym">Cynomolgus monkey</name>
    <dbReference type="NCBI Taxonomy" id="9541"/>
    <lineage>
        <taxon>Eukaryota</taxon>
        <taxon>Metazoa</taxon>
        <taxon>Chordata</taxon>
        <taxon>Craniata</taxon>
        <taxon>Vertebrata</taxon>
        <taxon>Euteleostomi</taxon>
        <taxon>Mammalia</taxon>
        <taxon>Eutheria</taxon>
        <taxon>Euarchontoglires</taxon>
        <taxon>Primates</taxon>
        <taxon>Haplorrhini</taxon>
        <taxon>Catarrhini</taxon>
        <taxon>Cercopithecidae</taxon>
        <taxon>Cercopithecinae</taxon>
        <taxon>Macaca</taxon>
    </lineage>
</organism>
<feature type="compositionally biased region" description="Polar residues" evidence="1">
    <location>
        <begin position="14"/>
        <end position="29"/>
    </location>
</feature>
<evidence type="ECO:0000313" key="2">
    <source>
        <dbReference type="EMBL" id="BAE91255.1"/>
    </source>
</evidence>
<sequence>MRCKNKTKPENKTNRQQQQKNPLVLTSQMKPGPKMGGPNKAFLLPHSAGSAPQLLCLCPKAKGTDVKLRGLLCERRWDPEAGCDVCRGRHPTNISAINLNLGWRGPRDWLG</sequence>
<accession>I7GEG8</accession>
<proteinExistence type="evidence at transcript level"/>
<dbReference type="EMBL" id="AB174193">
    <property type="protein sequence ID" value="BAE91255.1"/>
    <property type="molecule type" value="mRNA"/>
</dbReference>
<feature type="region of interest" description="Disordered" evidence="1">
    <location>
        <begin position="1"/>
        <end position="44"/>
    </location>
</feature>
<name>I7GEG8_MACFA</name>